<dbReference type="NCBIfam" id="NF038029">
    <property type="entry name" value="LP_plasma"/>
    <property type="match status" value="1"/>
</dbReference>
<dbReference type="STRING" id="1276221.SDIMI_v3c04310"/>
<evidence type="ECO:0000313" key="1">
    <source>
        <dbReference type="EMBL" id="AGR42135.1"/>
    </source>
</evidence>
<evidence type="ECO:0008006" key="3">
    <source>
        <dbReference type="Google" id="ProtNLM"/>
    </source>
</evidence>
<dbReference type="AlphaFoldDB" id="S5MJI4"/>
<dbReference type="HOGENOM" id="CLU_930364_0_0_14"/>
<dbReference type="InParanoid" id="S5MJI4"/>
<dbReference type="InterPro" id="IPR054816">
    <property type="entry name" value="Lipoprotein_mollicutes-type_CS"/>
</dbReference>
<reference evidence="1 2" key="1">
    <citation type="journal article" date="2013" name="Genome Biol. Evol.">
        <title>Comparison of metabolic capacities and inference of gene content evolution in mosquito-associated Spiroplasma diminutum and S. taiwanense.</title>
        <authorList>
            <person name="Lo W.S."/>
            <person name="Ku C."/>
            <person name="Chen L.L."/>
            <person name="Chang T.H."/>
            <person name="Kuo C.H."/>
        </authorList>
    </citation>
    <scope>NUCLEOTIDE SEQUENCE [LARGE SCALE GENOMIC DNA]</scope>
    <source>
        <strain evidence="1">CUAS-1</strain>
    </source>
</reference>
<dbReference type="KEGG" id="sdi:SDIMI_v3c04310"/>
<organism evidence="1 2">
    <name type="scientific">Spiroplasma diminutum CUAS-1</name>
    <dbReference type="NCBI Taxonomy" id="1276221"/>
    <lineage>
        <taxon>Bacteria</taxon>
        <taxon>Bacillati</taxon>
        <taxon>Mycoplasmatota</taxon>
        <taxon>Mollicutes</taxon>
        <taxon>Entomoplasmatales</taxon>
        <taxon>Spiroplasmataceae</taxon>
        <taxon>Spiroplasma</taxon>
    </lineage>
</organism>
<protein>
    <recommendedName>
        <fullName evidence="3">Lipoprotein</fullName>
    </recommendedName>
</protein>
<accession>S5MJI4</accession>
<evidence type="ECO:0000313" key="2">
    <source>
        <dbReference type="Proteomes" id="UP000014983"/>
    </source>
</evidence>
<name>S5MJI4_9MOLU</name>
<dbReference type="EMBL" id="CP005076">
    <property type="protein sequence ID" value="AGR42135.1"/>
    <property type="molecule type" value="Genomic_DNA"/>
</dbReference>
<dbReference type="Proteomes" id="UP000014983">
    <property type="component" value="Chromosome"/>
</dbReference>
<gene>
    <name evidence="1" type="ORF">SDIMI_v3c04310</name>
</gene>
<dbReference type="OrthoDB" id="389503at2"/>
<proteinExistence type="predicted"/>
<sequence length="321" mass="37135">MKKLLTILTGFTITLAPVSQIVSCKITENNTYSKSSDIEKFWLYKSQNTVVFSESSDDETDKNYINNEIKKLISFNFKNQEEVNDELDINLDNEVNGEKLDDKIEFEFYSTANEKTIIGDTSKLKEYLVKEFGIDDILTTKSLYFKYKLKVETESKFNSTFLEIKFTNKPKMKENVFKDKALLTESKINTYFFNDLQAIIKEKGGTFNKSLLDNKNKAEIVFFIKGILDSIKDINDKKVEISNSIEWVKNTNKHTANARPMEWSSLTPEETLYELILNSNEITEPQKSFIDFTDKIYKEKKFANSDFATWLGLTGKTFVVG</sequence>
<dbReference type="RefSeq" id="WP_020836367.1">
    <property type="nucleotide sequence ID" value="NC_021833.1"/>
</dbReference>
<dbReference type="PATRIC" id="fig|1276221.3.peg.428"/>
<keyword evidence="2" id="KW-1185">Reference proteome</keyword>